<accession>A0A562IZG7</accession>
<keyword evidence="5 7" id="KW-0547">Nucleotide-binding</keyword>
<comment type="function">
    <text evidence="7">Catalyzes the synthesis of activated sulfate.</text>
</comment>
<comment type="similarity">
    <text evidence="7">Belongs to the APS kinase family.</text>
</comment>
<feature type="domain" description="APS kinase" evidence="8">
    <location>
        <begin position="1"/>
        <end position="145"/>
    </location>
</feature>
<sequence length="177" mass="20091">MTGLSGAGKSSIANELEIALHQRSLHTYILDGDSIRQGLNKDLNYQDHERQENIRRISELSKLMLDAGLIVITACISPFQKDRDEARNRIPHDEFIEVFVDTPIALCEQRDPKGLYQKARAGHIKNFTGISSPYEPPKTPEIHLKAYDKTPHQAAQEIIEYLVKTERLFIGLTQVKV</sequence>
<evidence type="ECO:0000256" key="3">
    <source>
        <dbReference type="ARBA" id="ARBA00012121"/>
    </source>
</evidence>
<evidence type="ECO:0000256" key="1">
    <source>
        <dbReference type="ARBA" id="ARBA00001823"/>
    </source>
</evidence>
<dbReference type="SUPFAM" id="SSF52540">
    <property type="entry name" value="P-loop containing nucleoside triphosphate hydrolases"/>
    <property type="match status" value="1"/>
</dbReference>
<protein>
    <recommendedName>
        <fullName evidence="3 7">Adenylyl-sulfate kinase</fullName>
        <ecNumber evidence="3 7">2.7.1.25</ecNumber>
    </recommendedName>
</protein>
<evidence type="ECO:0000256" key="7">
    <source>
        <dbReference type="RuleBase" id="RU004347"/>
    </source>
</evidence>
<dbReference type="PANTHER" id="PTHR42700:SF3">
    <property type="entry name" value="BIFUNCTIONAL SAT_APS KINASE-RELATED"/>
    <property type="match status" value="1"/>
</dbReference>
<dbReference type="InterPro" id="IPR050512">
    <property type="entry name" value="Sulf_AdTrans/APS_kinase"/>
</dbReference>
<dbReference type="Proteomes" id="UP000319627">
    <property type="component" value="Unassembled WGS sequence"/>
</dbReference>
<keyword evidence="6 7" id="KW-0067">ATP-binding</keyword>
<dbReference type="InterPro" id="IPR059117">
    <property type="entry name" value="APS_kinase_dom"/>
</dbReference>
<dbReference type="CDD" id="cd02027">
    <property type="entry name" value="APSK"/>
    <property type="match status" value="1"/>
</dbReference>
<dbReference type="NCBIfam" id="NF003013">
    <property type="entry name" value="PRK03846.1"/>
    <property type="match status" value="1"/>
</dbReference>
<dbReference type="InterPro" id="IPR002891">
    <property type="entry name" value="APS"/>
</dbReference>
<dbReference type="GO" id="GO:0004781">
    <property type="term" value="F:sulfate adenylyltransferase (ATP) activity"/>
    <property type="evidence" value="ECO:0007669"/>
    <property type="project" value="TreeGrafter"/>
</dbReference>
<dbReference type="GO" id="GO:0005524">
    <property type="term" value="F:ATP binding"/>
    <property type="evidence" value="ECO:0007669"/>
    <property type="project" value="UniProtKB-KW"/>
</dbReference>
<dbReference type="GO" id="GO:0070814">
    <property type="term" value="P:hydrogen sulfide biosynthetic process"/>
    <property type="evidence" value="ECO:0007669"/>
    <property type="project" value="UniProtKB-UniPathway"/>
</dbReference>
<dbReference type="GO" id="GO:0019379">
    <property type="term" value="P:sulfate assimilation, phosphoadenylyl sulfate reduction by phosphoadenylyl-sulfate reductase (thioredoxin)"/>
    <property type="evidence" value="ECO:0007669"/>
    <property type="project" value="TreeGrafter"/>
</dbReference>
<dbReference type="EMBL" id="VLKG01000003">
    <property type="protein sequence ID" value="TWH76306.1"/>
    <property type="molecule type" value="Genomic_DNA"/>
</dbReference>
<evidence type="ECO:0000256" key="5">
    <source>
        <dbReference type="ARBA" id="ARBA00022741"/>
    </source>
</evidence>
<reference evidence="9 10" key="1">
    <citation type="submission" date="2019-07" db="EMBL/GenBank/DDBJ databases">
        <title>Genomic Encyclopedia of Type Strains, Phase I: the one thousand microbial genomes (KMG-I) project.</title>
        <authorList>
            <person name="Kyrpides N."/>
        </authorList>
    </citation>
    <scope>NUCLEOTIDE SEQUENCE [LARGE SCALE GENOMIC DNA]</scope>
    <source>
        <strain evidence="9 10">DSM 375</strain>
    </source>
</reference>
<keyword evidence="4 7" id="KW-0808">Transferase</keyword>
<dbReference type="GO" id="GO:0005737">
    <property type="term" value="C:cytoplasm"/>
    <property type="evidence" value="ECO:0007669"/>
    <property type="project" value="TreeGrafter"/>
</dbReference>
<dbReference type="AlphaFoldDB" id="A0A562IZG7"/>
<dbReference type="PANTHER" id="PTHR42700">
    <property type="entry name" value="SULFATE ADENYLYLTRANSFERASE"/>
    <property type="match status" value="1"/>
</dbReference>
<organism evidence="9 10">
    <name type="scientific">Azomonas agilis</name>
    <dbReference type="NCBI Taxonomy" id="116849"/>
    <lineage>
        <taxon>Bacteria</taxon>
        <taxon>Pseudomonadati</taxon>
        <taxon>Pseudomonadota</taxon>
        <taxon>Gammaproteobacteria</taxon>
        <taxon>Pseudomonadales</taxon>
        <taxon>Pseudomonadaceae</taxon>
        <taxon>Azomonas</taxon>
    </lineage>
</organism>
<dbReference type="UniPathway" id="UPA00140">
    <property type="reaction ID" value="UER00205"/>
</dbReference>
<dbReference type="EC" id="2.7.1.25" evidence="3 7"/>
<keyword evidence="7 9" id="KW-0418">Kinase</keyword>
<evidence type="ECO:0000259" key="8">
    <source>
        <dbReference type="Pfam" id="PF01583"/>
    </source>
</evidence>
<evidence type="ECO:0000256" key="6">
    <source>
        <dbReference type="ARBA" id="ARBA00022840"/>
    </source>
</evidence>
<evidence type="ECO:0000313" key="9">
    <source>
        <dbReference type="EMBL" id="TWH76306.1"/>
    </source>
</evidence>
<comment type="caution">
    <text evidence="9">The sequence shown here is derived from an EMBL/GenBank/DDBJ whole genome shotgun (WGS) entry which is preliminary data.</text>
</comment>
<dbReference type="NCBIfam" id="TIGR00455">
    <property type="entry name" value="apsK"/>
    <property type="match status" value="1"/>
</dbReference>
<evidence type="ECO:0000256" key="2">
    <source>
        <dbReference type="ARBA" id="ARBA00004806"/>
    </source>
</evidence>
<comment type="catalytic activity">
    <reaction evidence="1 7">
        <text>adenosine 5'-phosphosulfate + ATP = 3'-phosphoadenylyl sulfate + ADP + H(+)</text>
        <dbReference type="Rhea" id="RHEA:24152"/>
        <dbReference type="ChEBI" id="CHEBI:15378"/>
        <dbReference type="ChEBI" id="CHEBI:30616"/>
        <dbReference type="ChEBI" id="CHEBI:58243"/>
        <dbReference type="ChEBI" id="CHEBI:58339"/>
        <dbReference type="ChEBI" id="CHEBI:456216"/>
        <dbReference type="EC" id="2.7.1.25"/>
    </reaction>
</comment>
<gene>
    <name evidence="9" type="ORF">LX59_01229</name>
</gene>
<proteinExistence type="inferred from homology"/>
<dbReference type="Pfam" id="PF01583">
    <property type="entry name" value="APS_kinase"/>
    <property type="match status" value="1"/>
</dbReference>
<dbReference type="Gene3D" id="3.40.50.300">
    <property type="entry name" value="P-loop containing nucleotide triphosphate hydrolases"/>
    <property type="match status" value="1"/>
</dbReference>
<evidence type="ECO:0000313" key="10">
    <source>
        <dbReference type="Proteomes" id="UP000319627"/>
    </source>
</evidence>
<keyword evidence="10" id="KW-1185">Reference proteome</keyword>
<evidence type="ECO:0000256" key="4">
    <source>
        <dbReference type="ARBA" id="ARBA00022679"/>
    </source>
</evidence>
<dbReference type="GO" id="GO:0010134">
    <property type="term" value="P:sulfate assimilation via adenylyl sulfate reduction"/>
    <property type="evidence" value="ECO:0007669"/>
    <property type="project" value="TreeGrafter"/>
</dbReference>
<comment type="pathway">
    <text evidence="2 7">Sulfur metabolism; hydrogen sulfide biosynthesis; sulfite from sulfate: step 2/3.</text>
</comment>
<dbReference type="InterPro" id="IPR027417">
    <property type="entry name" value="P-loop_NTPase"/>
</dbReference>
<name>A0A562IZG7_9GAMM</name>
<dbReference type="GO" id="GO:0004020">
    <property type="term" value="F:adenylylsulfate kinase activity"/>
    <property type="evidence" value="ECO:0007669"/>
    <property type="project" value="UniProtKB-EC"/>
</dbReference>